<comment type="caution">
    <text evidence="3">The sequence shown here is derived from an EMBL/GenBank/DDBJ whole genome shotgun (WGS) entry which is preliminary data.</text>
</comment>
<sequence>MDDTILLAIGSLLDDKLVNLKSYIISSMQESFNQIKNELQALQTSFNYLSSEYDDLKKESHDQKQIINELKNENLALNKRVLDISSKLISMEQLSRSCNVEFQGVPEKKQENPIEIVKKICEVTSGQPLPDESIISCRRVAKLNPASTRPRSILVTLPSPRHRDSVLSSVYRFNRNNSTEKLNSHSIGLSGEKSQIYAIEHLPLEVRALQAEARRLAKEKQYKFVWVRFGKIYVRKNETSKPFLIKNEDSLKLIV</sequence>
<dbReference type="Pfam" id="PF25298">
    <property type="entry name" value="Baculo_FP_2nd"/>
    <property type="match status" value="1"/>
</dbReference>
<keyword evidence="4" id="KW-1185">Reference proteome</keyword>
<accession>A0A8S4G301</accession>
<organism evidence="3 4">
    <name type="scientific">Plutella xylostella</name>
    <name type="common">Diamondback moth</name>
    <name type="synonym">Plutella maculipennis</name>
    <dbReference type="NCBI Taxonomy" id="51655"/>
    <lineage>
        <taxon>Eukaryota</taxon>
        <taxon>Metazoa</taxon>
        <taxon>Ecdysozoa</taxon>
        <taxon>Arthropoda</taxon>
        <taxon>Hexapoda</taxon>
        <taxon>Insecta</taxon>
        <taxon>Pterygota</taxon>
        <taxon>Neoptera</taxon>
        <taxon>Endopterygota</taxon>
        <taxon>Lepidoptera</taxon>
        <taxon>Glossata</taxon>
        <taxon>Ditrysia</taxon>
        <taxon>Yponomeutoidea</taxon>
        <taxon>Plutellidae</taxon>
        <taxon>Plutella</taxon>
    </lineage>
</organism>
<evidence type="ECO:0000313" key="4">
    <source>
        <dbReference type="Proteomes" id="UP000653454"/>
    </source>
</evidence>
<dbReference type="EMBL" id="CAJHNJ030000068">
    <property type="protein sequence ID" value="CAG9133837.1"/>
    <property type="molecule type" value="Genomic_DNA"/>
</dbReference>
<feature type="domain" description="FP protein C-terminal" evidence="2">
    <location>
        <begin position="207"/>
        <end position="254"/>
    </location>
</feature>
<evidence type="ECO:0000313" key="3">
    <source>
        <dbReference type="EMBL" id="CAG9133837.1"/>
    </source>
</evidence>
<dbReference type="InterPro" id="IPR057251">
    <property type="entry name" value="FP_C"/>
</dbReference>
<dbReference type="PANTHER" id="PTHR11505">
    <property type="entry name" value="L1 TRANSPOSABLE ELEMENT-RELATED"/>
    <property type="match status" value="1"/>
</dbReference>
<dbReference type="AlphaFoldDB" id="A0A8S4G301"/>
<evidence type="ECO:0000256" key="1">
    <source>
        <dbReference type="SAM" id="Coils"/>
    </source>
</evidence>
<dbReference type="InterPro" id="IPR004244">
    <property type="entry name" value="Transposase_22"/>
</dbReference>
<feature type="coiled-coil region" evidence="1">
    <location>
        <begin position="25"/>
        <end position="87"/>
    </location>
</feature>
<name>A0A8S4G301_PLUXY</name>
<protein>
    <submittedName>
        <fullName evidence="3">(diamondback moth) hypothetical protein</fullName>
    </submittedName>
</protein>
<gene>
    <name evidence="3" type="ORF">PLXY2_LOCUS12095</name>
</gene>
<reference evidence="3" key="1">
    <citation type="submission" date="2020-11" db="EMBL/GenBank/DDBJ databases">
        <authorList>
            <person name="Whiteford S."/>
        </authorList>
    </citation>
    <scope>NUCLEOTIDE SEQUENCE</scope>
</reference>
<dbReference type="Proteomes" id="UP000653454">
    <property type="component" value="Unassembled WGS sequence"/>
</dbReference>
<dbReference type="Gene3D" id="3.30.70.1820">
    <property type="entry name" value="L1 transposable element, RRM domain"/>
    <property type="match status" value="1"/>
</dbReference>
<keyword evidence="1" id="KW-0175">Coiled coil</keyword>
<proteinExistence type="predicted"/>
<evidence type="ECO:0000259" key="2">
    <source>
        <dbReference type="Pfam" id="PF25298"/>
    </source>
</evidence>